<evidence type="ECO:0000313" key="2">
    <source>
        <dbReference type="Proteomes" id="UP000184109"/>
    </source>
</evidence>
<dbReference type="Proteomes" id="UP000184109">
    <property type="component" value="Unassembled WGS sequence"/>
</dbReference>
<reference evidence="2" key="1">
    <citation type="submission" date="2016-11" db="EMBL/GenBank/DDBJ databases">
        <authorList>
            <person name="Varghese N."/>
            <person name="Submissions S."/>
        </authorList>
    </citation>
    <scope>NUCLEOTIDE SEQUENCE [LARGE SCALE GENOMIC DNA]</scope>
    <source>
        <strain evidence="2">DSM 100572</strain>
    </source>
</reference>
<organism evidence="1 2">
    <name type="scientific">Wenyingzhuangia marina</name>
    <dbReference type="NCBI Taxonomy" id="1195760"/>
    <lineage>
        <taxon>Bacteria</taxon>
        <taxon>Pseudomonadati</taxon>
        <taxon>Bacteroidota</taxon>
        <taxon>Flavobacteriia</taxon>
        <taxon>Flavobacteriales</taxon>
        <taxon>Flavobacteriaceae</taxon>
        <taxon>Wenyingzhuangia</taxon>
    </lineage>
</organism>
<protein>
    <submittedName>
        <fullName evidence="1">Uncharacterized protein</fullName>
    </submittedName>
</protein>
<dbReference type="STRING" id="1195760.SAMN05444281_0151"/>
<gene>
    <name evidence="1" type="ORF">SAMN05444281_0151</name>
</gene>
<sequence>MTILAILITFTGFSQEKISSYSSTYLDGKEFDINASKGKKEGDYTYYIDVYSRESYTKSIALSIDIKDIDKFTTSLSMAKDKLSTWSKTAIENNVTSLDKTMEHIKFNSPVAFYYGSKWQFDFSVNYLFRAKIIDGQMYLIIQNKNELVSSSNQFMDTKGFLLVFSSVDEIDEFVKALDKQKVIQHFNVQENTEELFN</sequence>
<proteinExistence type="predicted"/>
<dbReference type="AlphaFoldDB" id="A0A1M5S822"/>
<accession>A0A1M5S822</accession>
<keyword evidence="2" id="KW-1185">Reference proteome</keyword>
<name>A0A1M5S822_9FLAO</name>
<dbReference type="EMBL" id="FQXQ01000001">
    <property type="protein sequence ID" value="SHH34083.1"/>
    <property type="molecule type" value="Genomic_DNA"/>
</dbReference>
<evidence type="ECO:0000313" key="1">
    <source>
        <dbReference type="EMBL" id="SHH34083.1"/>
    </source>
</evidence>